<dbReference type="InterPro" id="IPR036259">
    <property type="entry name" value="MFS_trans_sf"/>
</dbReference>
<evidence type="ECO:0000256" key="2">
    <source>
        <dbReference type="ARBA" id="ARBA00008586"/>
    </source>
</evidence>
<comment type="similarity">
    <text evidence="2">Belongs to the major facilitator superfamily. Sodium/anion cotransporter family.</text>
</comment>
<dbReference type="PROSITE" id="PS50850">
    <property type="entry name" value="MFS"/>
    <property type="match status" value="1"/>
</dbReference>
<keyword evidence="3" id="KW-0813">Transport</keyword>
<keyword evidence="9" id="KW-0406">Ion transport</keyword>
<dbReference type="Pfam" id="PF07690">
    <property type="entry name" value="MFS_1"/>
    <property type="match status" value="1"/>
</dbReference>
<dbReference type="AlphaFoldDB" id="A0A1B6DF26"/>
<dbReference type="FunFam" id="1.20.1250.20:FF:000144">
    <property type="entry name" value="Picot, isoform B"/>
    <property type="match status" value="1"/>
</dbReference>
<evidence type="ECO:0000256" key="4">
    <source>
        <dbReference type="ARBA" id="ARBA00022692"/>
    </source>
</evidence>
<dbReference type="Gene3D" id="1.20.1250.20">
    <property type="entry name" value="MFS general substrate transporter like domains"/>
    <property type="match status" value="2"/>
</dbReference>
<protein>
    <recommendedName>
        <fullName evidence="11">Putative inorganic phosphate cotransporter</fullName>
    </recommendedName>
</protein>
<keyword evidence="8 12" id="KW-0472">Membrane</keyword>
<feature type="transmembrane region" description="Helical" evidence="12">
    <location>
        <begin position="90"/>
        <end position="111"/>
    </location>
</feature>
<feature type="transmembrane region" description="Helical" evidence="12">
    <location>
        <begin position="20"/>
        <end position="42"/>
    </location>
</feature>
<evidence type="ECO:0000256" key="1">
    <source>
        <dbReference type="ARBA" id="ARBA00004141"/>
    </source>
</evidence>
<feature type="domain" description="Major facilitator superfamily (MFS) profile" evidence="13">
    <location>
        <begin position="21"/>
        <end position="440"/>
    </location>
</feature>
<evidence type="ECO:0000256" key="3">
    <source>
        <dbReference type="ARBA" id="ARBA00022448"/>
    </source>
</evidence>
<evidence type="ECO:0000256" key="10">
    <source>
        <dbReference type="ARBA" id="ARBA00054632"/>
    </source>
</evidence>
<feature type="transmembrane region" description="Helical" evidence="12">
    <location>
        <begin position="62"/>
        <end position="83"/>
    </location>
</feature>
<feature type="transmembrane region" description="Helical" evidence="12">
    <location>
        <begin position="331"/>
        <end position="358"/>
    </location>
</feature>
<feature type="transmembrane region" description="Helical" evidence="12">
    <location>
        <begin position="183"/>
        <end position="202"/>
    </location>
</feature>
<dbReference type="InterPro" id="IPR011701">
    <property type="entry name" value="MFS"/>
</dbReference>
<sequence>MELMKKGFDIKARHVQALMVFLGMTSVYSMRVNLSVGIVAMTNASSANIQYPEINWTSPQKGAILSSFFWGYIFPQMPAGHLVRFIGPRLLLGGALLSCGILTLAIPFIAMNFNWTVMCGLRVLQGLCQGVVYTSIYSHVSNWAPPLERNRILSFILGGVLFGTMVTMFFAGILAASPGGWPSIFYVTGTLAIIWALIWLYIGADNPTKHRSISELEKQFIISSLVNNSSNAREFKVPVKEILTSMPFYSLALVHFGQNWGFYTLLTLAPSYMNSVLGFDITSNGYFSAMPYLIQWITLIAFSVIADYVIKNNLCTIGVSRKIWNSLAHWGGALLLVMLSQVSDNIVLAVILLSSSIAFNAGSYTGYQANHIDLSPNFASVLMGITNCFSNFASFLAPLIGGLINKNEKDPEEWKKVFYLSALIFFVGNLIFVIFGSGDVQTWNVPIKKETVSVENGSTSEKAITGSTGEEITL</sequence>
<evidence type="ECO:0000256" key="6">
    <source>
        <dbReference type="ARBA" id="ARBA00022989"/>
    </source>
</evidence>
<reference evidence="14" key="1">
    <citation type="submission" date="2015-12" db="EMBL/GenBank/DDBJ databases">
        <title>De novo transcriptome assembly of four potential Pierce s Disease insect vectors from Arizona vineyards.</title>
        <authorList>
            <person name="Tassone E.E."/>
        </authorList>
    </citation>
    <scope>NUCLEOTIDE SEQUENCE</scope>
</reference>
<dbReference type="InterPro" id="IPR050382">
    <property type="entry name" value="MFS_Na/Anion_cotransporter"/>
</dbReference>
<dbReference type="PANTHER" id="PTHR11662:SF280">
    <property type="entry name" value="FI21844P1-RELATED"/>
    <property type="match status" value="1"/>
</dbReference>
<keyword evidence="9" id="KW-0739">Sodium transport</keyword>
<accession>A0A1B6DF26</accession>
<dbReference type="PANTHER" id="PTHR11662">
    <property type="entry name" value="SOLUTE CARRIER FAMILY 17"/>
    <property type="match status" value="1"/>
</dbReference>
<evidence type="ECO:0000313" key="14">
    <source>
        <dbReference type="EMBL" id="JAS24195.1"/>
    </source>
</evidence>
<comment type="function">
    <text evidence="10">May be an inorganic phosphate cotransporter.</text>
</comment>
<evidence type="ECO:0000259" key="13">
    <source>
        <dbReference type="PROSITE" id="PS50850"/>
    </source>
</evidence>
<feature type="transmembrane region" description="Helical" evidence="12">
    <location>
        <begin position="417"/>
        <end position="436"/>
    </location>
</feature>
<evidence type="ECO:0000256" key="9">
    <source>
        <dbReference type="ARBA" id="ARBA00023201"/>
    </source>
</evidence>
<organism evidence="14">
    <name type="scientific">Clastoptera arizonana</name>
    <name type="common">Arizona spittle bug</name>
    <dbReference type="NCBI Taxonomy" id="38151"/>
    <lineage>
        <taxon>Eukaryota</taxon>
        <taxon>Metazoa</taxon>
        <taxon>Ecdysozoa</taxon>
        <taxon>Arthropoda</taxon>
        <taxon>Hexapoda</taxon>
        <taxon>Insecta</taxon>
        <taxon>Pterygota</taxon>
        <taxon>Neoptera</taxon>
        <taxon>Paraneoptera</taxon>
        <taxon>Hemiptera</taxon>
        <taxon>Auchenorrhyncha</taxon>
        <taxon>Cercopoidea</taxon>
        <taxon>Clastopteridae</taxon>
        <taxon>Clastoptera</taxon>
    </lineage>
</organism>
<feature type="transmembrane region" description="Helical" evidence="12">
    <location>
        <begin position="123"/>
        <end position="140"/>
    </location>
</feature>
<feature type="transmembrane region" description="Helical" evidence="12">
    <location>
        <begin position="378"/>
        <end position="405"/>
    </location>
</feature>
<evidence type="ECO:0000256" key="11">
    <source>
        <dbReference type="ARBA" id="ARBA00068450"/>
    </source>
</evidence>
<gene>
    <name evidence="14" type="ORF">g.7245</name>
</gene>
<feature type="transmembrane region" description="Helical" evidence="12">
    <location>
        <begin position="152"/>
        <end position="177"/>
    </location>
</feature>
<keyword evidence="7" id="KW-0915">Sodium</keyword>
<dbReference type="GO" id="GO:0006814">
    <property type="term" value="P:sodium ion transport"/>
    <property type="evidence" value="ECO:0007669"/>
    <property type="project" value="UniProtKB-KW"/>
</dbReference>
<evidence type="ECO:0000256" key="8">
    <source>
        <dbReference type="ARBA" id="ARBA00023136"/>
    </source>
</evidence>
<dbReference type="GO" id="GO:0016020">
    <property type="term" value="C:membrane"/>
    <property type="evidence" value="ECO:0007669"/>
    <property type="project" value="UniProtKB-SubCell"/>
</dbReference>
<proteinExistence type="inferred from homology"/>
<keyword evidence="5" id="KW-0769">Symport</keyword>
<dbReference type="GO" id="GO:0006820">
    <property type="term" value="P:monoatomic anion transport"/>
    <property type="evidence" value="ECO:0007669"/>
    <property type="project" value="TreeGrafter"/>
</dbReference>
<evidence type="ECO:0000256" key="12">
    <source>
        <dbReference type="SAM" id="Phobius"/>
    </source>
</evidence>
<keyword evidence="4 12" id="KW-0812">Transmembrane</keyword>
<comment type="subcellular location">
    <subcellularLocation>
        <location evidence="1">Membrane</location>
        <topology evidence="1">Multi-pass membrane protein</topology>
    </subcellularLocation>
</comment>
<feature type="transmembrane region" description="Helical" evidence="12">
    <location>
        <begin position="289"/>
        <end position="310"/>
    </location>
</feature>
<dbReference type="CDD" id="cd17318">
    <property type="entry name" value="MFS_SLC17"/>
    <property type="match status" value="1"/>
</dbReference>
<name>A0A1B6DF26_9HEMI</name>
<dbReference type="SUPFAM" id="SSF103473">
    <property type="entry name" value="MFS general substrate transporter"/>
    <property type="match status" value="1"/>
</dbReference>
<feature type="transmembrane region" description="Helical" evidence="12">
    <location>
        <begin position="248"/>
        <end position="269"/>
    </location>
</feature>
<dbReference type="FunFam" id="1.20.1250.20:FF:000003">
    <property type="entry name" value="Solute carrier family 17 member 3"/>
    <property type="match status" value="1"/>
</dbReference>
<evidence type="ECO:0000256" key="5">
    <source>
        <dbReference type="ARBA" id="ARBA00022847"/>
    </source>
</evidence>
<dbReference type="GO" id="GO:0015293">
    <property type="term" value="F:symporter activity"/>
    <property type="evidence" value="ECO:0007669"/>
    <property type="project" value="UniProtKB-KW"/>
</dbReference>
<dbReference type="InterPro" id="IPR020846">
    <property type="entry name" value="MFS_dom"/>
</dbReference>
<dbReference type="EMBL" id="GEDC01013103">
    <property type="protein sequence ID" value="JAS24195.1"/>
    <property type="molecule type" value="Transcribed_RNA"/>
</dbReference>
<keyword evidence="6 12" id="KW-1133">Transmembrane helix</keyword>
<evidence type="ECO:0000256" key="7">
    <source>
        <dbReference type="ARBA" id="ARBA00023053"/>
    </source>
</evidence>